<organism evidence="1 2">
    <name type="scientific">Saccharata proteae CBS 121410</name>
    <dbReference type="NCBI Taxonomy" id="1314787"/>
    <lineage>
        <taxon>Eukaryota</taxon>
        <taxon>Fungi</taxon>
        <taxon>Dikarya</taxon>
        <taxon>Ascomycota</taxon>
        <taxon>Pezizomycotina</taxon>
        <taxon>Dothideomycetes</taxon>
        <taxon>Dothideomycetes incertae sedis</taxon>
        <taxon>Botryosphaeriales</taxon>
        <taxon>Saccharataceae</taxon>
        <taxon>Saccharata</taxon>
    </lineage>
</organism>
<name>A0A6A5YDU0_9PEZI</name>
<gene>
    <name evidence="1" type="ORF">K490DRAFT_18729</name>
</gene>
<dbReference type="AlphaFoldDB" id="A0A6A5YDU0"/>
<dbReference type="PANTHER" id="PTHR37490:SF3">
    <property type="entry name" value="DUF3431 DOMAIN CONTAINING PROTEIN"/>
    <property type="match status" value="1"/>
</dbReference>
<feature type="non-terminal residue" evidence="1">
    <location>
        <position position="1"/>
    </location>
</feature>
<proteinExistence type="predicted"/>
<accession>A0A6A5YDU0</accession>
<dbReference type="OrthoDB" id="426718at2759"/>
<evidence type="ECO:0000313" key="1">
    <source>
        <dbReference type="EMBL" id="KAF2089014.1"/>
    </source>
</evidence>
<protein>
    <submittedName>
        <fullName evidence="1">Uncharacterized protein</fullName>
    </submittedName>
</protein>
<dbReference type="Proteomes" id="UP000799776">
    <property type="component" value="Unassembled WGS sequence"/>
</dbReference>
<dbReference type="Pfam" id="PF11913">
    <property type="entry name" value="DUF3431"/>
    <property type="match status" value="1"/>
</dbReference>
<dbReference type="PANTHER" id="PTHR37490">
    <property type="entry name" value="EXPRESSED PROTEIN"/>
    <property type="match status" value="1"/>
</dbReference>
<evidence type="ECO:0000313" key="2">
    <source>
        <dbReference type="Proteomes" id="UP000799776"/>
    </source>
</evidence>
<reference evidence="1" key="1">
    <citation type="journal article" date="2020" name="Stud. Mycol.">
        <title>101 Dothideomycetes genomes: a test case for predicting lifestyles and emergence of pathogens.</title>
        <authorList>
            <person name="Haridas S."/>
            <person name="Albert R."/>
            <person name="Binder M."/>
            <person name="Bloem J."/>
            <person name="Labutti K."/>
            <person name="Salamov A."/>
            <person name="Andreopoulos B."/>
            <person name="Baker S."/>
            <person name="Barry K."/>
            <person name="Bills G."/>
            <person name="Bluhm B."/>
            <person name="Cannon C."/>
            <person name="Castanera R."/>
            <person name="Culley D."/>
            <person name="Daum C."/>
            <person name="Ezra D."/>
            <person name="Gonzalez J."/>
            <person name="Henrissat B."/>
            <person name="Kuo A."/>
            <person name="Liang C."/>
            <person name="Lipzen A."/>
            <person name="Lutzoni F."/>
            <person name="Magnuson J."/>
            <person name="Mondo S."/>
            <person name="Nolan M."/>
            <person name="Ohm R."/>
            <person name="Pangilinan J."/>
            <person name="Park H.-J."/>
            <person name="Ramirez L."/>
            <person name="Alfaro M."/>
            <person name="Sun H."/>
            <person name="Tritt A."/>
            <person name="Yoshinaga Y."/>
            <person name="Zwiers L.-H."/>
            <person name="Turgeon B."/>
            <person name="Goodwin S."/>
            <person name="Spatafora J."/>
            <person name="Crous P."/>
            <person name="Grigoriev I."/>
        </authorList>
    </citation>
    <scope>NUCLEOTIDE SEQUENCE</scope>
    <source>
        <strain evidence="1">CBS 121410</strain>
    </source>
</reference>
<dbReference type="EMBL" id="ML978715">
    <property type="protein sequence ID" value="KAF2089014.1"/>
    <property type="molecule type" value="Genomic_DNA"/>
</dbReference>
<keyword evidence="2" id="KW-1185">Reference proteome</keyword>
<sequence length="315" mass="37066">KPPGYNYTRVLVVPKTKYESVEWIEEELPDLPTAVYTVDDVFAKLTVPMNKGHEAMVYLTYIIDHYDKLPDTVLFFHAEQFAWHNNPLLNDGDSAEAIRRLSDDRVARMGYMNTRCHHDPGCPDWIHLDRPDVDLEEKKKAGEEDFTIKVWRELFPGERAPPSLAQPCCAQFAVSRDRIRETPREKYVFWRLWLMNTELDDHSSGRVFEYLWQYIFTRNYQYCPAVHTCYCDGFGICFGSSKAFDAFWSKVQEKEWLKGETERIDSHDLEGEPNRLGNMMHQVTKLEKDIDVELRQAYERGGDPFNRLIEAEKYE</sequence>
<feature type="non-terminal residue" evidence="1">
    <location>
        <position position="315"/>
    </location>
</feature>
<dbReference type="InterPro" id="IPR021838">
    <property type="entry name" value="DUF3431"/>
</dbReference>